<reference evidence="1" key="1">
    <citation type="submission" date="2020-11" db="EMBL/GenBank/DDBJ databases">
        <authorList>
            <consortium name="DOE Joint Genome Institute"/>
            <person name="Ahrendt S."/>
            <person name="Riley R."/>
            <person name="Andreopoulos W."/>
            <person name="Labutti K."/>
            <person name="Pangilinan J."/>
            <person name="Ruiz-Duenas F.J."/>
            <person name="Barrasa J.M."/>
            <person name="Sanchez-Garcia M."/>
            <person name="Camarero S."/>
            <person name="Miyauchi S."/>
            <person name="Serrano A."/>
            <person name="Linde D."/>
            <person name="Babiker R."/>
            <person name="Drula E."/>
            <person name="Ayuso-Fernandez I."/>
            <person name="Pacheco R."/>
            <person name="Padilla G."/>
            <person name="Ferreira P."/>
            <person name="Barriuso J."/>
            <person name="Kellner H."/>
            <person name="Castanera R."/>
            <person name="Alfaro M."/>
            <person name="Ramirez L."/>
            <person name="Pisabarro A.G."/>
            <person name="Kuo A."/>
            <person name="Tritt A."/>
            <person name="Lipzen A."/>
            <person name="He G."/>
            <person name="Yan M."/>
            <person name="Ng V."/>
            <person name="Cullen D."/>
            <person name="Martin F."/>
            <person name="Rosso M.-N."/>
            <person name="Henrissat B."/>
            <person name="Hibbett D."/>
            <person name="Martinez A.T."/>
            <person name="Grigoriev I.V."/>
        </authorList>
    </citation>
    <scope>NUCLEOTIDE SEQUENCE</scope>
    <source>
        <strain evidence="1">ATCC 90797</strain>
    </source>
</reference>
<organism evidence="1 2">
    <name type="scientific">Pleurotus eryngii</name>
    <name type="common">Boletus of the steppes</name>
    <dbReference type="NCBI Taxonomy" id="5323"/>
    <lineage>
        <taxon>Eukaryota</taxon>
        <taxon>Fungi</taxon>
        <taxon>Dikarya</taxon>
        <taxon>Basidiomycota</taxon>
        <taxon>Agaricomycotina</taxon>
        <taxon>Agaricomycetes</taxon>
        <taxon>Agaricomycetidae</taxon>
        <taxon>Agaricales</taxon>
        <taxon>Pleurotineae</taxon>
        <taxon>Pleurotaceae</taxon>
        <taxon>Pleurotus</taxon>
    </lineage>
</organism>
<dbReference type="EMBL" id="MU154812">
    <property type="protein sequence ID" value="KAF9487139.1"/>
    <property type="molecule type" value="Genomic_DNA"/>
</dbReference>
<evidence type="ECO:0000313" key="2">
    <source>
        <dbReference type="Proteomes" id="UP000807025"/>
    </source>
</evidence>
<comment type="caution">
    <text evidence="1">The sequence shown here is derived from an EMBL/GenBank/DDBJ whole genome shotgun (WGS) entry which is preliminary data.</text>
</comment>
<accession>A0A9P5ZIT2</accession>
<protein>
    <submittedName>
        <fullName evidence="1">Uncharacterized protein</fullName>
    </submittedName>
</protein>
<keyword evidence="2" id="KW-1185">Reference proteome</keyword>
<evidence type="ECO:0000313" key="1">
    <source>
        <dbReference type="EMBL" id="KAF9487139.1"/>
    </source>
</evidence>
<gene>
    <name evidence="1" type="ORF">BDN71DRAFT_1549077</name>
</gene>
<dbReference type="AlphaFoldDB" id="A0A9P5ZIT2"/>
<dbReference type="Proteomes" id="UP000807025">
    <property type="component" value="Unassembled WGS sequence"/>
</dbReference>
<sequence length="122" mass="13240">MTTPVDQFRASYAILEQRVTTVLCTQVGAVQQLLEHLQSFSAAEYATLQANCTAMANNLDAACHRSSDPPNGPTLVIAQCVHTGGRERPRVHIDPIFLESALELCGTSHLAEVFNCSARSVR</sequence>
<dbReference type="OrthoDB" id="2686689at2759"/>
<proteinExistence type="predicted"/>
<name>A0A9P5ZIT2_PLEER</name>